<gene>
    <name evidence="4" type="ORF">SAMN05421850_1246</name>
</gene>
<dbReference type="InterPro" id="IPR014347">
    <property type="entry name" value="Tautomerase/MIF_sf"/>
</dbReference>
<dbReference type="PANTHER" id="PTHR35530:SF1">
    <property type="entry name" value="2-HYDROXYMUCONATE TAUTOMERASE"/>
    <property type="match status" value="1"/>
</dbReference>
<protein>
    <submittedName>
        <fullName evidence="4">4-oxalocrotonate tautomerase</fullName>
    </submittedName>
</protein>
<keyword evidence="2" id="KW-0413">Isomerase</keyword>
<evidence type="ECO:0000313" key="5">
    <source>
        <dbReference type="Proteomes" id="UP000199340"/>
    </source>
</evidence>
<proteinExistence type="inferred from homology"/>
<dbReference type="Pfam" id="PF01361">
    <property type="entry name" value="Tautomerase"/>
    <property type="match status" value="1"/>
</dbReference>
<evidence type="ECO:0000256" key="2">
    <source>
        <dbReference type="ARBA" id="ARBA00023235"/>
    </source>
</evidence>
<evidence type="ECO:0000256" key="1">
    <source>
        <dbReference type="ARBA" id="ARBA00006723"/>
    </source>
</evidence>
<comment type="similarity">
    <text evidence="1">Belongs to the 4-oxalocrotonate tautomerase family.</text>
</comment>
<dbReference type="SUPFAM" id="SSF55331">
    <property type="entry name" value="Tautomerase/MIF"/>
    <property type="match status" value="1"/>
</dbReference>
<sequence>MPLVDIQLIEDVFTPEQKKEMIEKITDVMVGIEGEAMRQVTWVRVQEFASGAWAIGGKPLSTADVKALAAE</sequence>
<dbReference type="InterPro" id="IPR004370">
    <property type="entry name" value="4-OT-like_dom"/>
</dbReference>
<reference evidence="4 5" key="1">
    <citation type="submission" date="2016-10" db="EMBL/GenBank/DDBJ databases">
        <authorList>
            <person name="de Groot N.N."/>
        </authorList>
    </citation>
    <scope>NUCLEOTIDE SEQUENCE [LARGE SCALE GENOMIC DNA]</scope>
    <source>
        <strain evidence="4 5">DSM 28010</strain>
    </source>
</reference>
<dbReference type="GO" id="GO:0016853">
    <property type="term" value="F:isomerase activity"/>
    <property type="evidence" value="ECO:0007669"/>
    <property type="project" value="UniProtKB-KW"/>
</dbReference>
<dbReference type="Gene3D" id="3.30.429.10">
    <property type="entry name" value="Macrophage Migration Inhibitory Factor"/>
    <property type="match status" value="1"/>
</dbReference>
<dbReference type="PANTHER" id="PTHR35530">
    <property type="entry name" value="TAUTOMERASE-RELATED"/>
    <property type="match status" value="1"/>
</dbReference>
<evidence type="ECO:0000259" key="3">
    <source>
        <dbReference type="Pfam" id="PF01361"/>
    </source>
</evidence>
<dbReference type="AlphaFoldDB" id="A0A1G8TJ14"/>
<name>A0A1G8TJ14_9RHOB</name>
<dbReference type="RefSeq" id="WP_090030744.1">
    <property type="nucleotide sequence ID" value="NZ_FNEB01000024.1"/>
</dbReference>
<dbReference type="STRING" id="490829.SAMN05421850_1246"/>
<accession>A0A1G8TJ14</accession>
<organism evidence="4 5">
    <name type="scientific">Lutimaribacter saemankumensis</name>
    <dbReference type="NCBI Taxonomy" id="490829"/>
    <lineage>
        <taxon>Bacteria</taxon>
        <taxon>Pseudomonadati</taxon>
        <taxon>Pseudomonadota</taxon>
        <taxon>Alphaproteobacteria</taxon>
        <taxon>Rhodobacterales</taxon>
        <taxon>Roseobacteraceae</taxon>
        <taxon>Lutimaribacter</taxon>
    </lineage>
</organism>
<dbReference type="EMBL" id="FNEB01000024">
    <property type="protein sequence ID" value="SDJ41491.1"/>
    <property type="molecule type" value="Genomic_DNA"/>
</dbReference>
<feature type="domain" description="4-oxalocrotonate tautomerase-like" evidence="3">
    <location>
        <begin position="2"/>
        <end position="62"/>
    </location>
</feature>
<dbReference type="Proteomes" id="UP000199340">
    <property type="component" value="Unassembled WGS sequence"/>
</dbReference>
<evidence type="ECO:0000313" key="4">
    <source>
        <dbReference type="EMBL" id="SDJ41491.1"/>
    </source>
</evidence>
<dbReference type="OrthoDB" id="8098375at2"/>
<keyword evidence="5" id="KW-1185">Reference proteome</keyword>